<protein>
    <recommendedName>
        <fullName evidence="5">Acetylornithine aminotransferase</fullName>
        <shortName evidence="5">ACOAT</shortName>
        <ecNumber evidence="5">2.6.1.11</ecNumber>
    </recommendedName>
</protein>
<feature type="binding site" evidence="5">
    <location>
        <position position="263"/>
    </location>
    <ligand>
        <name>N(2)-acetyl-L-ornithine</name>
        <dbReference type="ChEBI" id="CHEBI:57805"/>
    </ligand>
</feature>
<evidence type="ECO:0000256" key="1">
    <source>
        <dbReference type="ARBA" id="ARBA00022576"/>
    </source>
</evidence>
<dbReference type="InterPro" id="IPR015421">
    <property type="entry name" value="PyrdxlP-dep_Trfase_major"/>
</dbReference>
<evidence type="ECO:0000256" key="5">
    <source>
        <dbReference type="HAMAP-Rule" id="MF_01107"/>
    </source>
</evidence>
<keyword evidence="7" id="KW-1185">Reference proteome</keyword>
<accession>R3TXU6</accession>
<dbReference type="NCBIfam" id="TIGR00707">
    <property type="entry name" value="argD"/>
    <property type="match status" value="1"/>
</dbReference>
<feature type="binding site" evidence="5">
    <location>
        <begin position="206"/>
        <end position="209"/>
    </location>
    <ligand>
        <name>pyridoxal 5'-phosphate</name>
        <dbReference type="ChEBI" id="CHEBI:597326"/>
    </ligand>
</feature>
<keyword evidence="4 5" id="KW-0663">Pyridoxal phosphate</keyword>
<dbReference type="GO" id="GO:0006526">
    <property type="term" value="P:L-arginine biosynthetic process"/>
    <property type="evidence" value="ECO:0007669"/>
    <property type="project" value="UniProtKB-UniRule"/>
</dbReference>
<dbReference type="eggNOG" id="COG4992">
    <property type="taxonomic scope" value="Bacteria"/>
</dbReference>
<comment type="miscellaneous">
    <text evidence="5">May also have succinyldiaminopimelate aminotransferase activity, thus carrying out the corresponding step in lysine biosynthesis.</text>
</comment>
<evidence type="ECO:0000256" key="3">
    <source>
        <dbReference type="ARBA" id="ARBA00022679"/>
    </source>
</evidence>
<feature type="binding site" evidence="5">
    <location>
        <position position="264"/>
    </location>
    <ligand>
        <name>pyridoxal 5'-phosphate</name>
        <dbReference type="ChEBI" id="CHEBI:597326"/>
    </ligand>
</feature>
<dbReference type="InterPro" id="IPR015422">
    <property type="entry name" value="PyrdxlP-dep_Trfase_small"/>
</dbReference>
<feature type="binding site" evidence="5">
    <location>
        <begin position="94"/>
        <end position="95"/>
    </location>
    <ligand>
        <name>pyridoxal 5'-phosphate</name>
        <dbReference type="ChEBI" id="CHEBI:597326"/>
    </ligand>
</feature>
<evidence type="ECO:0000256" key="4">
    <source>
        <dbReference type="ARBA" id="ARBA00022898"/>
    </source>
</evidence>
<dbReference type="GO" id="GO:0030170">
    <property type="term" value="F:pyridoxal phosphate binding"/>
    <property type="evidence" value="ECO:0007669"/>
    <property type="project" value="InterPro"/>
</dbReference>
<dbReference type="UniPathway" id="UPA00068">
    <property type="reaction ID" value="UER00109"/>
</dbReference>
<feature type="binding site" evidence="5">
    <location>
        <position position="124"/>
    </location>
    <ligand>
        <name>N(2)-acetyl-L-ornithine</name>
        <dbReference type="ChEBI" id="CHEBI:57805"/>
    </ligand>
</feature>
<feature type="modified residue" description="N6-(pyridoxal phosphate)lysine" evidence="5">
    <location>
        <position position="235"/>
    </location>
</feature>
<dbReference type="SUPFAM" id="SSF53383">
    <property type="entry name" value="PLP-dependent transferases"/>
    <property type="match status" value="1"/>
</dbReference>
<evidence type="ECO:0000313" key="7">
    <source>
        <dbReference type="Proteomes" id="UP000013840"/>
    </source>
</evidence>
<dbReference type="PANTHER" id="PTHR11986:SF79">
    <property type="entry name" value="ACETYLORNITHINE AMINOTRANSFERASE, MITOCHONDRIAL"/>
    <property type="match status" value="1"/>
</dbReference>
<dbReference type="STRING" id="317735.RU98_GL002039"/>
<organism evidence="6 7">
    <name type="scientific">Enterococcus caccae ATCC BAA-1240</name>
    <dbReference type="NCBI Taxonomy" id="1158612"/>
    <lineage>
        <taxon>Bacteria</taxon>
        <taxon>Bacillati</taxon>
        <taxon>Bacillota</taxon>
        <taxon>Bacilli</taxon>
        <taxon>Lactobacillales</taxon>
        <taxon>Enterococcaceae</taxon>
        <taxon>Enterococcus</taxon>
    </lineage>
</organism>
<dbReference type="PANTHER" id="PTHR11986">
    <property type="entry name" value="AMINOTRANSFERASE CLASS III"/>
    <property type="match status" value="1"/>
</dbReference>
<comment type="cofactor">
    <cofactor evidence="5">
        <name>pyridoxal 5'-phosphate</name>
        <dbReference type="ChEBI" id="CHEBI:597326"/>
    </cofactor>
    <text evidence="5">Binds 1 pyridoxal phosphate per subunit.</text>
</comment>
<dbReference type="GO" id="GO:0005737">
    <property type="term" value="C:cytoplasm"/>
    <property type="evidence" value="ECO:0007669"/>
    <property type="project" value="UniProtKB-SubCell"/>
</dbReference>
<dbReference type="PROSITE" id="PS00600">
    <property type="entry name" value="AA_TRANSFER_CLASS_3"/>
    <property type="match status" value="1"/>
</dbReference>
<sequence>MSYLFPNYQRKELELIEGSHCTLTDHTGKQYLDFTSGIGVMNLGYNDPELNQVLLDQASLLWHTPNLYENGLQEKTAEKLANNKEYVSFFCNSGAEANEAAIKLARKATGKSKIITFTNSFHGRTYGAMSATGQESIHVGFEPLVPEFVYVPFNEIDPLKAAIDQQTAAVMLELVQGEGGILPAEESWVQAVQALCDAFNVLLIVDEIQTGIGRTGTLYAYEQYQIEPDIFTLAKGLGNGIPVGAMLGKASLAEFFGPGTHGSTFGGNKLAMSVACKVVERINKPAFLHEVQARAQQLFSGLLKMTEKNQLVKTVRGKGLMIGIELADQQTLIYVLDQLEANGLLALKAGQTVLRLLPPLTITEKEMSHGLNIIEKVLNELVSQDSFFEKGEGVK</sequence>
<dbReference type="Pfam" id="PF00202">
    <property type="entry name" value="Aminotran_3"/>
    <property type="match status" value="1"/>
</dbReference>
<evidence type="ECO:0000313" key="6">
    <source>
        <dbReference type="EMBL" id="EOL45943.1"/>
    </source>
</evidence>
<reference evidence="6 7" key="1">
    <citation type="submission" date="2013-02" db="EMBL/GenBank/DDBJ databases">
        <title>The Genome Sequence of Enterococcus caccae BAA-1240.</title>
        <authorList>
            <consortium name="The Broad Institute Genome Sequencing Platform"/>
            <consortium name="The Broad Institute Genome Sequencing Center for Infectious Disease"/>
            <person name="Earl A.M."/>
            <person name="Gilmore M.S."/>
            <person name="Lebreton F."/>
            <person name="Walker B."/>
            <person name="Young S.K."/>
            <person name="Zeng Q."/>
            <person name="Gargeya S."/>
            <person name="Fitzgerald M."/>
            <person name="Haas B."/>
            <person name="Abouelleil A."/>
            <person name="Alvarado L."/>
            <person name="Arachchi H.M."/>
            <person name="Berlin A.M."/>
            <person name="Chapman S.B."/>
            <person name="Dewar J."/>
            <person name="Goldberg J."/>
            <person name="Griggs A."/>
            <person name="Gujja S."/>
            <person name="Hansen M."/>
            <person name="Howarth C."/>
            <person name="Imamovic A."/>
            <person name="Larimer J."/>
            <person name="McCowan C."/>
            <person name="Murphy C."/>
            <person name="Neiman D."/>
            <person name="Pearson M."/>
            <person name="Priest M."/>
            <person name="Roberts A."/>
            <person name="Saif S."/>
            <person name="Shea T."/>
            <person name="Sisk P."/>
            <person name="Sykes S."/>
            <person name="Wortman J."/>
            <person name="Nusbaum C."/>
            <person name="Birren B."/>
        </authorList>
    </citation>
    <scope>NUCLEOTIDE SEQUENCE [LARGE SCALE GENOMIC DNA]</scope>
    <source>
        <strain evidence="6 7">ATCC BAA-1240</strain>
    </source>
</reference>
<comment type="subcellular location">
    <subcellularLocation>
        <location evidence="5">Cytoplasm</location>
    </subcellularLocation>
</comment>
<dbReference type="OrthoDB" id="9807885at2"/>
<comment type="caution">
    <text evidence="6">The sequence shown here is derived from an EMBL/GenBank/DDBJ whole genome shotgun (WGS) entry which is preliminary data.</text>
</comment>
<proteinExistence type="inferred from homology"/>
<feature type="binding site" evidence="5">
    <location>
        <position position="121"/>
    </location>
    <ligand>
        <name>pyridoxal 5'-phosphate</name>
        <dbReference type="ChEBI" id="CHEBI:597326"/>
    </ligand>
</feature>
<dbReference type="RefSeq" id="WP_010771866.1">
    <property type="nucleotide sequence ID" value="NZ_KB946333.1"/>
</dbReference>
<dbReference type="CDD" id="cd00610">
    <property type="entry name" value="OAT_like"/>
    <property type="match status" value="1"/>
</dbReference>
<dbReference type="AlphaFoldDB" id="R3TXU6"/>
<dbReference type="EC" id="2.6.1.11" evidence="5"/>
<dbReference type="PIRSF" id="PIRSF000521">
    <property type="entry name" value="Transaminase_4ab_Lys_Orn"/>
    <property type="match status" value="1"/>
</dbReference>
<comment type="similarity">
    <text evidence="5">Belongs to the class-III pyridoxal-phosphate-dependent aminotransferase family. ArgD subfamily.</text>
</comment>
<dbReference type="InterPro" id="IPR015424">
    <property type="entry name" value="PyrdxlP-dep_Trfase"/>
</dbReference>
<comment type="catalytic activity">
    <reaction evidence="5">
        <text>N(2)-acetyl-L-ornithine + 2-oxoglutarate = N-acetyl-L-glutamate 5-semialdehyde + L-glutamate</text>
        <dbReference type="Rhea" id="RHEA:18049"/>
        <dbReference type="ChEBI" id="CHEBI:16810"/>
        <dbReference type="ChEBI" id="CHEBI:29123"/>
        <dbReference type="ChEBI" id="CHEBI:29985"/>
        <dbReference type="ChEBI" id="CHEBI:57805"/>
        <dbReference type="EC" id="2.6.1.11"/>
    </reaction>
</comment>
<keyword evidence="2 5" id="KW-0028">Amino-acid biosynthesis</keyword>
<keyword evidence="3 5" id="KW-0808">Transferase</keyword>
<comment type="pathway">
    <text evidence="5">Amino-acid biosynthesis; L-arginine biosynthesis; N(2)-acetyl-L-ornithine from L-glutamate: step 4/4.</text>
</comment>
<gene>
    <name evidence="5" type="primary">argD</name>
    <name evidence="6" type="ORF">UC7_01740</name>
</gene>
<dbReference type="InterPro" id="IPR004636">
    <property type="entry name" value="AcOrn/SuccOrn_fam"/>
</dbReference>
<dbReference type="NCBIfam" id="NF002325">
    <property type="entry name" value="PRK01278.1"/>
    <property type="match status" value="1"/>
</dbReference>
<dbReference type="HAMAP" id="MF_01107">
    <property type="entry name" value="ArgD_aminotrans_3"/>
    <property type="match status" value="1"/>
</dbReference>
<dbReference type="GO" id="GO:0003992">
    <property type="term" value="F:N2-acetyl-L-ornithine:2-oxoglutarate 5-aminotransferase activity"/>
    <property type="evidence" value="ECO:0007669"/>
    <property type="project" value="UniProtKB-UniRule"/>
</dbReference>
<dbReference type="FunFam" id="3.40.640.10:FF:000004">
    <property type="entry name" value="Acetylornithine aminotransferase"/>
    <property type="match status" value="1"/>
</dbReference>
<dbReference type="InterPro" id="IPR050103">
    <property type="entry name" value="Class-III_PLP-dep_AT"/>
</dbReference>
<evidence type="ECO:0000256" key="2">
    <source>
        <dbReference type="ARBA" id="ARBA00022605"/>
    </source>
</evidence>
<name>R3TXU6_9ENTE</name>
<dbReference type="Gene3D" id="3.90.1150.10">
    <property type="entry name" value="Aspartate Aminotransferase, domain 1"/>
    <property type="match status" value="1"/>
</dbReference>
<keyword evidence="1 5" id="KW-0032">Aminotransferase</keyword>
<keyword evidence="5" id="KW-0055">Arginine biosynthesis</keyword>
<dbReference type="PATRIC" id="fig|1158612.3.peg.1727"/>
<dbReference type="GO" id="GO:0042802">
    <property type="term" value="F:identical protein binding"/>
    <property type="evidence" value="ECO:0007669"/>
    <property type="project" value="TreeGrafter"/>
</dbReference>
<dbReference type="NCBIfam" id="NF002797">
    <property type="entry name" value="PRK02936.1"/>
    <property type="match status" value="1"/>
</dbReference>
<dbReference type="EMBL" id="AJAU01000017">
    <property type="protein sequence ID" value="EOL45943.1"/>
    <property type="molecule type" value="Genomic_DNA"/>
</dbReference>
<dbReference type="InterPro" id="IPR049704">
    <property type="entry name" value="Aminotrans_3_PPA_site"/>
</dbReference>
<keyword evidence="5" id="KW-0963">Cytoplasm</keyword>
<comment type="subunit">
    <text evidence="5">Homodimer.</text>
</comment>
<dbReference type="Gene3D" id="3.40.640.10">
    <property type="entry name" value="Type I PLP-dependent aspartate aminotransferase-like (Major domain)"/>
    <property type="match status" value="1"/>
</dbReference>
<dbReference type="Proteomes" id="UP000013840">
    <property type="component" value="Unassembled WGS sequence"/>
</dbReference>
<dbReference type="InterPro" id="IPR005814">
    <property type="entry name" value="Aminotrans_3"/>
</dbReference>